<dbReference type="EMBL" id="OUUY01000147">
    <property type="protein sequence ID" value="SPQ02159.1"/>
    <property type="molecule type" value="Genomic_DNA"/>
</dbReference>
<dbReference type="Proteomes" id="UP000245125">
    <property type="component" value="Unassembled WGS sequence"/>
</dbReference>
<evidence type="ECO:0000313" key="3">
    <source>
        <dbReference type="Proteomes" id="UP000245125"/>
    </source>
</evidence>
<organism evidence="2 3">
    <name type="scientific">Candidatus Sulfobium mesophilum</name>
    <dbReference type="NCBI Taxonomy" id="2016548"/>
    <lineage>
        <taxon>Bacteria</taxon>
        <taxon>Pseudomonadati</taxon>
        <taxon>Nitrospirota</taxon>
        <taxon>Nitrospiria</taxon>
        <taxon>Nitrospirales</taxon>
        <taxon>Nitrospiraceae</taxon>
        <taxon>Candidatus Sulfobium</taxon>
    </lineage>
</organism>
<protein>
    <recommendedName>
        <fullName evidence="4">DUF5640 domain-containing protein</fullName>
    </recommendedName>
</protein>
<feature type="chain" id="PRO_5015588880" description="DUF5640 domain-containing protein" evidence="1">
    <location>
        <begin position="21"/>
        <end position="123"/>
    </location>
</feature>
<name>A0A2U3QL78_9BACT</name>
<keyword evidence="3" id="KW-1185">Reference proteome</keyword>
<keyword evidence="1" id="KW-0732">Signal</keyword>
<dbReference type="AlphaFoldDB" id="A0A2U3QL78"/>
<evidence type="ECO:0000313" key="2">
    <source>
        <dbReference type="EMBL" id="SPQ02159.1"/>
    </source>
</evidence>
<dbReference type="PROSITE" id="PS51257">
    <property type="entry name" value="PROKAR_LIPOPROTEIN"/>
    <property type="match status" value="1"/>
</dbReference>
<feature type="signal peptide" evidence="1">
    <location>
        <begin position="1"/>
        <end position="20"/>
    </location>
</feature>
<sequence>MKRIITILLFCSTLVFLASACSSKKQAIEGKWQDVSGRETIEFLHDGTFKGVMIWDMNQAPLTMSGNYKVDGDKLDLVVTQPNNLTPMKWIIKFNSDKEVTMTFREGGALKRDGTSGLYRKVV</sequence>
<proteinExistence type="predicted"/>
<accession>A0A2U3QL78</accession>
<reference evidence="3" key="1">
    <citation type="submission" date="2018-03" db="EMBL/GenBank/DDBJ databases">
        <authorList>
            <person name="Zecchin S."/>
        </authorList>
    </citation>
    <scope>NUCLEOTIDE SEQUENCE [LARGE SCALE GENOMIC DNA]</scope>
</reference>
<evidence type="ECO:0008006" key="4">
    <source>
        <dbReference type="Google" id="ProtNLM"/>
    </source>
</evidence>
<evidence type="ECO:0000256" key="1">
    <source>
        <dbReference type="SAM" id="SignalP"/>
    </source>
</evidence>
<gene>
    <name evidence="2" type="ORF">NBG4_950005</name>
</gene>